<sequence length="94" mass="10444">MTYKEFRRQLGKAGLTNKAFAELVKINCNSITNYKKDGEVPAHWAIVSVLMGVMADHKLDFKEALGGIEIEQKKTRGTAIKGRFGGSKQTDFPL</sequence>
<dbReference type="EMBL" id="MHUW01000017">
    <property type="protein sequence ID" value="OHA83390.1"/>
    <property type="molecule type" value="Genomic_DNA"/>
</dbReference>
<proteinExistence type="predicted"/>
<organism evidence="1 2">
    <name type="scientific">Candidatus Yonathbacteria bacterium RIFCSPLOWO2_01_FULL_47_33b</name>
    <dbReference type="NCBI Taxonomy" id="1802727"/>
    <lineage>
        <taxon>Bacteria</taxon>
        <taxon>Candidatus Yonathiibacteriota</taxon>
    </lineage>
</organism>
<comment type="caution">
    <text evidence="1">The sequence shown here is derived from an EMBL/GenBank/DDBJ whole genome shotgun (WGS) entry which is preliminary data.</text>
</comment>
<evidence type="ECO:0000313" key="2">
    <source>
        <dbReference type="Proteomes" id="UP000177987"/>
    </source>
</evidence>
<evidence type="ECO:0000313" key="1">
    <source>
        <dbReference type="EMBL" id="OHA83390.1"/>
    </source>
</evidence>
<keyword evidence="1" id="KW-0238">DNA-binding</keyword>
<dbReference type="AlphaFoldDB" id="A0A1G2SEE7"/>
<dbReference type="Proteomes" id="UP000177987">
    <property type="component" value="Unassembled WGS sequence"/>
</dbReference>
<gene>
    <name evidence="1" type="ORF">A2937_03645</name>
</gene>
<name>A0A1G2SEE7_9BACT</name>
<dbReference type="GO" id="GO:0003677">
    <property type="term" value="F:DNA binding"/>
    <property type="evidence" value="ECO:0007669"/>
    <property type="project" value="UniProtKB-KW"/>
</dbReference>
<protein>
    <submittedName>
        <fullName evidence="1">DNA-binding protein</fullName>
    </submittedName>
</protein>
<reference evidence="1 2" key="1">
    <citation type="journal article" date="2016" name="Nat. Commun.">
        <title>Thousands of microbial genomes shed light on interconnected biogeochemical processes in an aquifer system.</title>
        <authorList>
            <person name="Anantharaman K."/>
            <person name="Brown C.T."/>
            <person name="Hug L.A."/>
            <person name="Sharon I."/>
            <person name="Castelle C.J."/>
            <person name="Probst A.J."/>
            <person name="Thomas B.C."/>
            <person name="Singh A."/>
            <person name="Wilkins M.J."/>
            <person name="Karaoz U."/>
            <person name="Brodie E.L."/>
            <person name="Williams K.H."/>
            <person name="Hubbard S.S."/>
            <person name="Banfield J.F."/>
        </authorList>
    </citation>
    <scope>NUCLEOTIDE SEQUENCE [LARGE SCALE GENOMIC DNA]</scope>
</reference>
<dbReference type="STRING" id="1802727.A2937_03645"/>
<accession>A0A1G2SEE7</accession>